<dbReference type="VEuPathDB" id="FungiDB:G647_08794"/>
<evidence type="ECO:0000313" key="2">
    <source>
        <dbReference type="EMBL" id="OCT49874.1"/>
    </source>
</evidence>
<sequence>MNAKHARSPVIKIVAGENEVFGDDDPAVPLNVFYVSKSLVIENSSYFNIILDSAPGRAVVFLPEHDYLVVADWLDLLFHDRFDLLHEGALSFDTTEKYLVFADLVGSEKLKNVVLDTVQANVARYSIDTLRDLQDNHPSLTVCFDIILEYLAYVVVTEGWAQFMDQTHSQTETGSDQDHGSGRGRGRSAWNDFIAAKDNLGIVNKLLLKVDALNREKAQNTLVSPAEREDCKWHEHLSEETKAKCPRRSGKKSKVLPSGILVNEGTPRTDGGVSGADVAADRSDISCVG</sequence>
<protein>
    <recommendedName>
        <fullName evidence="4">BTB domain-containing protein</fullName>
    </recommendedName>
</protein>
<feature type="region of interest" description="Disordered" evidence="1">
    <location>
        <begin position="242"/>
        <end position="277"/>
    </location>
</feature>
<dbReference type="Proteomes" id="UP000094526">
    <property type="component" value="Unassembled WGS sequence"/>
</dbReference>
<organism evidence="2 3">
    <name type="scientific">Cladophialophora carrionii</name>
    <dbReference type="NCBI Taxonomy" id="86049"/>
    <lineage>
        <taxon>Eukaryota</taxon>
        <taxon>Fungi</taxon>
        <taxon>Dikarya</taxon>
        <taxon>Ascomycota</taxon>
        <taxon>Pezizomycotina</taxon>
        <taxon>Eurotiomycetes</taxon>
        <taxon>Chaetothyriomycetidae</taxon>
        <taxon>Chaetothyriales</taxon>
        <taxon>Herpotrichiellaceae</taxon>
        <taxon>Cladophialophora</taxon>
    </lineage>
</organism>
<evidence type="ECO:0008006" key="4">
    <source>
        <dbReference type="Google" id="ProtNLM"/>
    </source>
</evidence>
<gene>
    <name evidence="2" type="ORF">CLCR_07375</name>
</gene>
<dbReference type="AlphaFoldDB" id="A0A1C1CMY7"/>
<feature type="compositionally biased region" description="Basic residues" evidence="1">
    <location>
        <begin position="244"/>
        <end position="254"/>
    </location>
</feature>
<dbReference type="EMBL" id="LGRB01000010">
    <property type="protein sequence ID" value="OCT49874.1"/>
    <property type="molecule type" value="Genomic_DNA"/>
</dbReference>
<evidence type="ECO:0000256" key="1">
    <source>
        <dbReference type="SAM" id="MobiDB-lite"/>
    </source>
</evidence>
<proteinExistence type="predicted"/>
<dbReference type="VEuPathDB" id="FungiDB:CLCR_07375"/>
<reference evidence="3" key="1">
    <citation type="submission" date="2015-07" db="EMBL/GenBank/DDBJ databases">
        <authorList>
            <person name="Teixeira M.M."/>
            <person name="Souza R.C."/>
            <person name="Almeida L.G."/>
            <person name="Vicente V.A."/>
            <person name="de Hoog S."/>
            <person name="Bocca A.L."/>
            <person name="de Almeida S.R."/>
            <person name="Vasconcelos A.T."/>
            <person name="Felipe M.S."/>
        </authorList>
    </citation>
    <scope>NUCLEOTIDE SEQUENCE [LARGE SCALE GENOMIC DNA]</scope>
    <source>
        <strain evidence="3">KSF</strain>
    </source>
</reference>
<keyword evidence="3" id="KW-1185">Reference proteome</keyword>
<dbReference type="OrthoDB" id="4126833at2759"/>
<name>A0A1C1CMY7_9EURO</name>
<evidence type="ECO:0000313" key="3">
    <source>
        <dbReference type="Proteomes" id="UP000094526"/>
    </source>
</evidence>
<comment type="caution">
    <text evidence="2">The sequence shown here is derived from an EMBL/GenBank/DDBJ whole genome shotgun (WGS) entry which is preliminary data.</text>
</comment>
<accession>A0A1C1CMY7</accession>